<accession>A0AAV8PHZ0</accession>
<proteinExistence type="predicted"/>
<feature type="compositionally biased region" description="Polar residues" evidence="1">
    <location>
        <begin position="1"/>
        <end position="33"/>
    </location>
</feature>
<dbReference type="Proteomes" id="UP001222027">
    <property type="component" value="Unassembled WGS sequence"/>
</dbReference>
<evidence type="ECO:0000313" key="3">
    <source>
        <dbReference type="Proteomes" id="UP001222027"/>
    </source>
</evidence>
<dbReference type="SUPFAM" id="SSF51197">
    <property type="entry name" value="Clavaminate synthase-like"/>
    <property type="match status" value="1"/>
</dbReference>
<feature type="region of interest" description="Disordered" evidence="1">
    <location>
        <begin position="1"/>
        <end position="34"/>
    </location>
</feature>
<dbReference type="Gene3D" id="2.60.120.330">
    <property type="entry name" value="B-lactam Antibiotic, Isopenicillin N Synthase, Chain"/>
    <property type="match status" value="1"/>
</dbReference>
<dbReference type="AlphaFoldDB" id="A0AAV8PHZ0"/>
<feature type="compositionally biased region" description="Basic and acidic residues" evidence="1">
    <location>
        <begin position="202"/>
        <end position="214"/>
    </location>
</feature>
<evidence type="ECO:0008006" key="4">
    <source>
        <dbReference type="Google" id="ProtNLM"/>
    </source>
</evidence>
<protein>
    <recommendedName>
        <fullName evidence="4">Isopenicillin N synthase-like Fe(2+) 2OG dioxygenase domain-containing protein</fullName>
    </recommendedName>
</protein>
<evidence type="ECO:0000313" key="2">
    <source>
        <dbReference type="EMBL" id="KAJ8485166.1"/>
    </source>
</evidence>
<reference evidence="2 3" key="1">
    <citation type="submission" date="2022-12" db="EMBL/GenBank/DDBJ databases">
        <title>Chromosome-scale assembly of the Ensete ventricosum genome.</title>
        <authorList>
            <person name="Dussert Y."/>
            <person name="Stocks J."/>
            <person name="Wendawek A."/>
            <person name="Woldeyes F."/>
            <person name="Nichols R.A."/>
            <person name="Borrell J.S."/>
        </authorList>
    </citation>
    <scope>NUCLEOTIDE SEQUENCE [LARGE SCALE GENOMIC DNA]</scope>
    <source>
        <strain evidence="3">cv. Maze</strain>
        <tissue evidence="2">Seeds</tissue>
    </source>
</reference>
<comment type="caution">
    <text evidence="2">The sequence shown here is derived from an EMBL/GenBank/DDBJ whole genome shotgun (WGS) entry which is preliminary data.</text>
</comment>
<feature type="region of interest" description="Disordered" evidence="1">
    <location>
        <begin position="195"/>
        <end position="221"/>
    </location>
</feature>
<evidence type="ECO:0000256" key="1">
    <source>
        <dbReference type="SAM" id="MobiDB-lite"/>
    </source>
</evidence>
<dbReference type="InterPro" id="IPR027443">
    <property type="entry name" value="IPNS-like_sf"/>
</dbReference>
<dbReference type="EMBL" id="JAQQAF010000005">
    <property type="protein sequence ID" value="KAJ8485166.1"/>
    <property type="molecule type" value="Genomic_DNA"/>
</dbReference>
<gene>
    <name evidence="2" type="ORF">OPV22_017651</name>
</gene>
<organism evidence="2 3">
    <name type="scientific">Ensete ventricosum</name>
    <name type="common">Abyssinian banana</name>
    <name type="synonym">Musa ensete</name>
    <dbReference type="NCBI Taxonomy" id="4639"/>
    <lineage>
        <taxon>Eukaryota</taxon>
        <taxon>Viridiplantae</taxon>
        <taxon>Streptophyta</taxon>
        <taxon>Embryophyta</taxon>
        <taxon>Tracheophyta</taxon>
        <taxon>Spermatophyta</taxon>
        <taxon>Magnoliopsida</taxon>
        <taxon>Liliopsida</taxon>
        <taxon>Zingiberales</taxon>
        <taxon>Musaceae</taxon>
        <taxon>Ensete</taxon>
    </lineage>
</organism>
<name>A0AAV8PHZ0_ENSVE</name>
<sequence length="221" mass="23656">MSPPVATSASFLASPTRASPSGTLPFPTASQLHQPPVAQRIKPQFLRDGAIIHQARGGVGGDGEGGGVGEPGRCGVAEQMQSTCSLLRFTEYGAAGEWEEEKRKLAHMAHQDKNMLSIVCQLNEVDGLQVEAMDGEWLLAAPRSVASSSSRERLSTKHGVTGRFTPPCTASPWTGTVARYSAVLFSRPISEQTIQAPAELVDGDHPSLFRPFEEDTKEDEA</sequence>
<keyword evidence="3" id="KW-1185">Reference proteome</keyword>